<feature type="transmembrane region" description="Helical" evidence="3">
    <location>
        <begin position="360"/>
        <end position="381"/>
    </location>
</feature>
<dbReference type="Proteomes" id="UP000422108">
    <property type="component" value="Chromosome"/>
</dbReference>
<keyword evidence="3" id="KW-1133">Transmembrane helix</keyword>
<feature type="coiled-coil region" evidence="1">
    <location>
        <begin position="691"/>
        <end position="738"/>
    </location>
</feature>
<organism evidence="6 7">
    <name type="scientific">Desulfosarcina ovata subsp. ovata</name>
    <dbReference type="NCBI Taxonomy" id="2752305"/>
    <lineage>
        <taxon>Bacteria</taxon>
        <taxon>Pseudomonadati</taxon>
        <taxon>Thermodesulfobacteriota</taxon>
        <taxon>Desulfobacteria</taxon>
        <taxon>Desulfobacterales</taxon>
        <taxon>Desulfosarcinaceae</taxon>
        <taxon>Desulfosarcina</taxon>
    </lineage>
</organism>
<evidence type="ECO:0000259" key="5">
    <source>
        <dbReference type="Pfam" id="PF14332"/>
    </source>
</evidence>
<feature type="compositionally biased region" description="Low complexity" evidence="2">
    <location>
        <begin position="307"/>
        <end position="316"/>
    </location>
</feature>
<sequence length="869" mass="97444">MSAPLIEEFLTGANEDIRDLANNEAVLVGFLTLLAELDGLPDLETRFYETSRSLYQVTATGHSMDSLNSCLSAFFGKPQKSAGKRLPVGLRFDPVVKHLGGIRKDQALFLKKLKHGSFYGALWPWQQEREKIEIHLGFHSSGMDAGDYARMGSMVQKFIGQRKIETVAGVGGEIHGISLPSFLQMSEMEEATYTLKVVSGDRVGYLYLDGGSLIAAQYESLSGSDAAYRIISWEKASIQIEAVDPGRVREIHEPLMHVMMESLKLKDETGEDLPSQTPAPPSSPQKRRPTGPPSPASEVSRKEQTPPKKATAATPKKLPDQEPPAVGGDPVLAQEPIAPFEKPADRSAAKQGRMRRTTKILLFILVLTIVAAAVVGGGTIFHQTQKNQRYEQLMADLAVSKELDAQIVLLMQYIKAYPKDGHRTELETRLEVASVEMEKRDYDKTVLSVSQLPIDEKYEKKALSLYTAFLAKYPQSPYVRQINASITGIRQLLGTAYYEDLKRNSPADLMERYVAYQEYLDQFPNSAERQSVEQMITELSDAYAGAIEGQMAACETKGKWDNCIAECDRFLSVLADKPAAETVRRLRTVMLDKQELANIVNMAQQVAGDWTKARKAYTDYLERRPGTTQRAALEKRIAAFDDELARQRQWEKMAAYAGDPTRDIFKRVQRLERYIADHGKGPYAAPAINLRERLQADLENAIHEQQMAKKRQQALARQQAEKARQQKALQRIQHLQEQVARQLRPVAGRFHDNGDGTATDQVTGLTWSLLDSTMVLGTCIDYRTAQKYVSQLKTGGHSGWRLPTAGELAAIYKNAPFFPQTETEWYWTSESFARGYHRVVDVVTTTRETVFQRVSKPEDRCGAVRAVRR</sequence>
<dbReference type="EMBL" id="AP021879">
    <property type="protein sequence ID" value="BBO91248.1"/>
    <property type="molecule type" value="Genomic_DNA"/>
</dbReference>
<dbReference type="InterPro" id="IPR011990">
    <property type="entry name" value="TPR-like_helical_dom_sf"/>
</dbReference>
<evidence type="ECO:0000259" key="4">
    <source>
        <dbReference type="Pfam" id="PF07603"/>
    </source>
</evidence>
<evidence type="ECO:0000313" key="6">
    <source>
        <dbReference type="EMBL" id="BBO91248.1"/>
    </source>
</evidence>
<keyword evidence="1" id="KW-0175">Coiled coil</keyword>
<evidence type="ECO:0000256" key="1">
    <source>
        <dbReference type="SAM" id="Coils"/>
    </source>
</evidence>
<proteinExistence type="predicted"/>
<reference evidence="6 7" key="1">
    <citation type="submission" date="2019-11" db="EMBL/GenBank/DDBJ databases">
        <title>Comparative genomics of hydrocarbon-degrading Desulfosarcina strains.</title>
        <authorList>
            <person name="Watanabe M."/>
            <person name="Kojima H."/>
            <person name="Fukui M."/>
        </authorList>
    </citation>
    <scope>NUCLEOTIDE SEQUENCE [LARGE SCALE GENOMIC DNA]</scope>
    <source>
        <strain evidence="7">oXyS1</strain>
    </source>
</reference>
<feature type="region of interest" description="Disordered" evidence="2">
    <location>
        <begin position="267"/>
        <end position="352"/>
    </location>
</feature>
<evidence type="ECO:0000256" key="2">
    <source>
        <dbReference type="SAM" id="MobiDB-lite"/>
    </source>
</evidence>
<feature type="domain" description="PatA-like N-terminal" evidence="5">
    <location>
        <begin position="172"/>
        <end position="268"/>
    </location>
</feature>
<dbReference type="Pfam" id="PF14332">
    <property type="entry name" value="DUF4388"/>
    <property type="match status" value="1"/>
</dbReference>
<dbReference type="RefSeq" id="WP_155312199.1">
    <property type="nucleotide sequence ID" value="NZ_AP021879.1"/>
</dbReference>
<name>A0A5K8AFG4_9BACT</name>
<dbReference type="AlphaFoldDB" id="A0A5K8AFG4"/>
<evidence type="ECO:0000256" key="3">
    <source>
        <dbReference type="SAM" id="Phobius"/>
    </source>
</evidence>
<dbReference type="Gene3D" id="1.25.40.10">
    <property type="entry name" value="Tetratricopeptide repeat domain"/>
    <property type="match status" value="2"/>
</dbReference>
<keyword evidence="7" id="KW-1185">Reference proteome</keyword>
<dbReference type="InterPro" id="IPR011460">
    <property type="entry name" value="Lcl_C"/>
</dbReference>
<keyword evidence="3" id="KW-0472">Membrane</keyword>
<accession>A0A5K8AFG4</accession>
<protein>
    <submittedName>
        <fullName evidence="6">Uncharacterized protein</fullName>
    </submittedName>
</protein>
<evidence type="ECO:0000313" key="7">
    <source>
        <dbReference type="Proteomes" id="UP000422108"/>
    </source>
</evidence>
<dbReference type="Pfam" id="PF07603">
    <property type="entry name" value="Lcl_C"/>
    <property type="match status" value="1"/>
</dbReference>
<dbReference type="InterPro" id="IPR025497">
    <property type="entry name" value="PatA-like_N"/>
</dbReference>
<gene>
    <name evidence="6" type="ORF">DSCOOX_44280</name>
</gene>
<keyword evidence="3" id="KW-0812">Transmembrane</keyword>
<feature type="domain" description="Lcl C-terminal" evidence="4">
    <location>
        <begin position="756"/>
        <end position="844"/>
    </location>
</feature>